<proteinExistence type="predicted"/>
<dbReference type="EMBL" id="JADJZA010000009">
    <property type="protein sequence ID" value="MBK9298465.1"/>
    <property type="molecule type" value="Genomic_DNA"/>
</dbReference>
<feature type="transmembrane region" description="Helical" evidence="2">
    <location>
        <begin position="350"/>
        <end position="368"/>
    </location>
</feature>
<keyword evidence="2" id="KW-1133">Transmembrane helix</keyword>
<evidence type="ECO:0000313" key="3">
    <source>
        <dbReference type="EMBL" id="MBK9298465.1"/>
    </source>
</evidence>
<feature type="region of interest" description="Disordered" evidence="1">
    <location>
        <begin position="19"/>
        <end position="40"/>
    </location>
</feature>
<protein>
    <submittedName>
        <fullName evidence="3">Uncharacterized protein</fullName>
    </submittedName>
</protein>
<dbReference type="AlphaFoldDB" id="A0A936NEE5"/>
<dbReference type="Proteomes" id="UP000727993">
    <property type="component" value="Unassembled WGS sequence"/>
</dbReference>
<gene>
    <name evidence="3" type="ORF">IPN02_16895</name>
</gene>
<keyword evidence="2" id="KW-0812">Transmembrane</keyword>
<evidence type="ECO:0000256" key="1">
    <source>
        <dbReference type="SAM" id="MobiDB-lite"/>
    </source>
</evidence>
<name>A0A936NEE5_9ACTN</name>
<feature type="transmembrane region" description="Helical" evidence="2">
    <location>
        <begin position="54"/>
        <end position="74"/>
    </location>
</feature>
<keyword evidence="2" id="KW-0472">Membrane</keyword>
<feature type="transmembrane region" description="Helical" evidence="2">
    <location>
        <begin position="414"/>
        <end position="441"/>
    </location>
</feature>
<accession>A0A936NEE5</accession>
<evidence type="ECO:0000256" key="2">
    <source>
        <dbReference type="SAM" id="Phobius"/>
    </source>
</evidence>
<evidence type="ECO:0000313" key="4">
    <source>
        <dbReference type="Proteomes" id="UP000727993"/>
    </source>
</evidence>
<feature type="transmembrane region" description="Helical" evidence="2">
    <location>
        <begin position="269"/>
        <end position="288"/>
    </location>
</feature>
<comment type="caution">
    <text evidence="3">The sequence shown here is derived from an EMBL/GenBank/DDBJ whole genome shotgun (WGS) entry which is preliminary data.</text>
</comment>
<organism evidence="3 4">
    <name type="scientific">Candidatus Neomicrothrix subdominans</name>
    <dbReference type="NCBI Taxonomy" id="2954438"/>
    <lineage>
        <taxon>Bacteria</taxon>
        <taxon>Bacillati</taxon>
        <taxon>Actinomycetota</taxon>
        <taxon>Acidimicrobiia</taxon>
        <taxon>Acidimicrobiales</taxon>
        <taxon>Microthrixaceae</taxon>
        <taxon>Candidatus Neomicrothrix</taxon>
    </lineage>
</organism>
<feature type="transmembrane region" description="Helical" evidence="2">
    <location>
        <begin position="295"/>
        <end position="316"/>
    </location>
</feature>
<reference evidence="3 4" key="1">
    <citation type="submission" date="2020-10" db="EMBL/GenBank/DDBJ databases">
        <title>Connecting structure to function with the recovery of over 1000 high-quality activated sludge metagenome-assembled genomes encoding full-length rRNA genes using long-read sequencing.</title>
        <authorList>
            <person name="Singleton C.M."/>
            <person name="Petriglieri F."/>
            <person name="Kristensen J.M."/>
            <person name="Kirkegaard R.H."/>
            <person name="Michaelsen T.Y."/>
            <person name="Andersen M.H."/>
            <person name="Karst S.M."/>
            <person name="Dueholm M.S."/>
            <person name="Nielsen P.H."/>
            <person name="Albertsen M."/>
        </authorList>
    </citation>
    <scope>NUCLEOTIDE SEQUENCE [LARGE SCALE GENOMIC DNA]</scope>
    <source>
        <strain evidence="3">Lyne_18-Q3-R50-59_MAXAC.006</strain>
    </source>
</reference>
<sequence>MPTPETPHQDLSTELELARAERDAARAERDAARAEMADLRGKPPSRRLVRRTTAVVLVFVSCISFLSGGIGVWAKRSLLDTDVWVAHTGPLIDNPEVQAALSAKITEETMKLVDPEALIKQALPERGQVLAVPLSNAVDSFVGDQVDKVVATKQFERLWVELNRRAHAKAVQVLRGDAKGVTAGDESVTISLVPAINQVLAQITAVSPELFGKTINIPDVSIDEIPTAAIDKVNQAFGTNLPQDFGQITIYDNGKLKEVQDAIALFDTLVWVSAVVFALSTVGALALSINRRRTLIELAVVDMLLLILMRRAAIIAQDQLLALVRVPSNRGAVGAISDAILQGLFDGTRILLWAFGILIVLAALTAPWPRSVALRRRTASLVTGVATSAHDRGTDPATTTWVVNHRDPLRIAGVVVALLVLWWGASSWLWVAIVLAILAAYEVALSRLSEDEVIAELIADELSDRDDTSVL</sequence>